<comment type="caution">
    <text evidence="2">The sequence shown here is derived from an EMBL/GenBank/DDBJ whole genome shotgun (WGS) entry which is preliminary data.</text>
</comment>
<dbReference type="EMBL" id="VSSQ01049165">
    <property type="protein sequence ID" value="MPN03238.1"/>
    <property type="molecule type" value="Genomic_DNA"/>
</dbReference>
<sequence>MKNDGYQSRDVSVTITRSAREDYVYLVADIYVQHLSSFQTAFAGGAYLGARELTQEIAQRNGAILAINGDGYSSQKVGPLVRNGTWYRNTVDRGSDLAVLYTNGELKTYAADSMPIKTLEQSDVYQTWSGGPRLLGDDGAALTSINSERLMDSHSARTAIGYYEPGHYCFVVVDGSQNPKSKGATLTQLAELLGSLGCKQAYMLYGGNSSVMTTQNKVLNTNPDGGRTVSDILYLCEPRADAEQSR</sequence>
<protein>
    <recommendedName>
        <fullName evidence="1">Phosphodiester glycosidase domain-containing protein</fullName>
    </recommendedName>
</protein>
<organism evidence="2">
    <name type="scientific">bioreactor metagenome</name>
    <dbReference type="NCBI Taxonomy" id="1076179"/>
    <lineage>
        <taxon>unclassified sequences</taxon>
        <taxon>metagenomes</taxon>
        <taxon>ecological metagenomes</taxon>
    </lineage>
</organism>
<dbReference type="InterPro" id="IPR018711">
    <property type="entry name" value="NAGPA"/>
</dbReference>
<proteinExistence type="predicted"/>
<evidence type="ECO:0000313" key="2">
    <source>
        <dbReference type="EMBL" id="MPN03238.1"/>
    </source>
</evidence>
<gene>
    <name evidence="2" type="ORF">SDC9_150465</name>
</gene>
<reference evidence="2" key="1">
    <citation type="submission" date="2019-08" db="EMBL/GenBank/DDBJ databases">
        <authorList>
            <person name="Kucharzyk K."/>
            <person name="Murdoch R.W."/>
            <person name="Higgins S."/>
            <person name="Loffler F."/>
        </authorList>
    </citation>
    <scope>NUCLEOTIDE SEQUENCE</scope>
</reference>
<dbReference type="AlphaFoldDB" id="A0A645EMJ3"/>
<feature type="domain" description="Phosphodiester glycosidase" evidence="1">
    <location>
        <begin position="61"/>
        <end position="235"/>
    </location>
</feature>
<evidence type="ECO:0000259" key="1">
    <source>
        <dbReference type="Pfam" id="PF09992"/>
    </source>
</evidence>
<accession>A0A645EMJ3</accession>
<dbReference type="PANTHER" id="PTHR40446:SF2">
    <property type="entry name" value="N-ACETYLGLUCOSAMINE-1-PHOSPHODIESTER ALPHA-N-ACETYLGLUCOSAMINIDASE"/>
    <property type="match status" value="1"/>
</dbReference>
<name>A0A645EMJ3_9ZZZZ</name>
<dbReference type="Pfam" id="PF09992">
    <property type="entry name" value="NAGPA"/>
    <property type="match status" value="1"/>
</dbReference>
<dbReference type="PANTHER" id="PTHR40446">
    <property type="entry name" value="N-ACETYLGLUCOSAMINE-1-PHOSPHODIESTER ALPHA-N-ACETYLGLUCOSAMINIDASE"/>
    <property type="match status" value="1"/>
</dbReference>